<dbReference type="Pfam" id="PF24758">
    <property type="entry name" value="LRR_At5g56370"/>
    <property type="match status" value="1"/>
</dbReference>
<dbReference type="Proteomes" id="UP000016933">
    <property type="component" value="Unassembled WGS sequence"/>
</dbReference>
<dbReference type="SUPFAM" id="SSF52047">
    <property type="entry name" value="RNI-like"/>
    <property type="match status" value="1"/>
</dbReference>
<gene>
    <name evidence="2" type="ORF">DOTSEDRAFT_79636</name>
</gene>
<reference evidence="2 3" key="2">
    <citation type="journal article" date="2012" name="PLoS Pathog.">
        <title>Diverse lifestyles and strategies of plant pathogenesis encoded in the genomes of eighteen Dothideomycetes fungi.</title>
        <authorList>
            <person name="Ohm R.A."/>
            <person name="Feau N."/>
            <person name="Henrissat B."/>
            <person name="Schoch C.L."/>
            <person name="Horwitz B.A."/>
            <person name="Barry K.W."/>
            <person name="Condon B.J."/>
            <person name="Copeland A.C."/>
            <person name="Dhillon B."/>
            <person name="Glaser F."/>
            <person name="Hesse C.N."/>
            <person name="Kosti I."/>
            <person name="LaButti K."/>
            <person name="Lindquist E.A."/>
            <person name="Lucas S."/>
            <person name="Salamov A.A."/>
            <person name="Bradshaw R.E."/>
            <person name="Ciuffetti L."/>
            <person name="Hamelin R.C."/>
            <person name="Kema G.H.J."/>
            <person name="Lawrence C."/>
            <person name="Scott J.A."/>
            <person name="Spatafora J.W."/>
            <person name="Turgeon B.G."/>
            <person name="de Wit P.J.G.M."/>
            <person name="Zhong S."/>
            <person name="Goodwin S.B."/>
            <person name="Grigoriev I.V."/>
        </authorList>
    </citation>
    <scope>NUCLEOTIDE SEQUENCE [LARGE SCALE GENOMIC DNA]</scope>
    <source>
        <strain evidence="3">NZE10 / CBS 128990</strain>
    </source>
</reference>
<name>N1PQM9_DOTSN</name>
<dbReference type="AlphaFoldDB" id="N1PQM9"/>
<protein>
    <recommendedName>
        <fullName evidence="1">F-box/LRR-repeat protein 15/At3g58940/PEG3-like LRR domain-containing protein</fullName>
    </recommendedName>
</protein>
<accession>N1PQM9</accession>
<dbReference type="Gene3D" id="3.80.10.10">
    <property type="entry name" value="Ribonuclease Inhibitor"/>
    <property type="match status" value="1"/>
</dbReference>
<proteinExistence type="predicted"/>
<dbReference type="OrthoDB" id="2522477at2759"/>
<sequence length="424" mass="47353">MATTTSDLPDELLGDDRYTLRSLSLVSRRLYAVTEPVLYRNIFFRHAKHCIRLSTSLSASAQRAAAVQSIEARCAIDSSNMDATQGFTKLSDILLTTKNTKSLTVEDGGSHHATFGQSSAPWESLIEQLVGIFWSVYRNQEMAVIPLKQLKQLNLHWSGSGNRHWHCRGQFAIIFALPTLEDLTLSFAFIPEDAVESVAHLPQMPLKRLELVECNMTKSGLAGVLSRPRALEHLHIACSAQTLANRSQGETNHHQDEYFSVCAPNLSELLQALRLQRQSLNTLSITPHRTRPGLWVDDDPFHVDYDGNVPHADTRISRQDNTDDVFDISLGTRLVEICRGIISITSLRKVEVTLDVDRDGPTYQLIGMIVRRATEDLIVNGVAVTVYERELHLDGLPSCLYGATKPRLALVYDSRQGGWLKALD</sequence>
<reference evidence="3" key="1">
    <citation type="journal article" date="2012" name="PLoS Genet.">
        <title>The genomes of the fungal plant pathogens Cladosporium fulvum and Dothistroma septosporum reveal adaptation to different hosts and lifestyles but also signatures of common ancestry.</title>
        <authorList>
            <person name="de Wit P.J.G.M."/>
            <person name="van der Burgt A."/>
            <person name="Oekmen B."/>
            <person name="Stergiopoulos I."/>
            <person name="Abd-Elsalam K.A."/>
            <person name="Aerts A.L."/>
            <person name="Bahkali A.H."/>
            <person name="Beenen H.G."/>
            <person name="Chettri P."/>
            <person name="Cox M.P."/>
            <person name="Datema E."/>
            <person name="de Vries R.P."/>
            <person name="Dhillon B."/>
            <person name="Ganley A.R."/>
            <person name="Griffiths S.A."/>
            <person name="Guo Y."/>
            <person name="Hamelin R.C."/>
            <person name="Henrissat B."/>
            <person name="Kabir M.S."/>
            <person name="Jashni M.K."/>
            <person name="Kema G."/>
            <person name="Klaubauf S."/>
            <person name="Lapidus A."/>
            <person name="Levasseur A."/>
            <person name="Lindquist E."/>
            <person name="Mehrabi R."/>
            <person name="Ohm R.A."/>
            <person name="Owen T.J."/>
            <person name="Salamov A."/>
            <person name="Schwelm A."/>
            <person name="Schijlen E."/>
            <person name="Sun H."/>
            <person name="van den Burg H.A."/>
            <person name="van Ham R.C.H.J."/>
            <person name="Zhang S."/>
            <person name="Goodwin S.B."/>
            <person name="Grigoriev I.V."/>
            <person name="Collemare J."/>
            <person name="Bradshaw R.E."/>
        </authorList>
    </citation>
    <scope>NUCLEOTIDE SEQUENCE [LARGE SCALE GENOMIC DNA]</scope>
    <source>
        <strain evidence="3">NZE10 / CBS 128990</strain>
    </source>
</reference>
<dbReference type="STRING" id="675120.N1PQM9"/>
<feature type="domain" description="F-box/LRR-repeat protein 15/At3g58940/PEG3-like LRR" evidence="1">
    <location>
        <begin position="147"/>
        <end position="272"/>
    </location>
</feature>
<dbReference type="EMBL" id="KB446538">
    <property type="protein sequence ID" value="EME45756.1"/>
    <property type="molecule type" value="Genomic_DNA"/>
</dbReference>
<keyword evidence="3" id="KW-1185">Reference proteome</keyword>
<evidence type="ECO:0000313" key="3">
    <source>
        <dbReference type="Proteomes" id="UP000016933"/>
    </source>
</evidence>
<evidence type="ECO:0000313" key="2">
    <source>
        <dbReference type="EMBL" id="EME45756.1"/>
    </source>
</evidence>
<dbReference type="InterPro" id="IPR032675">
    <property type="entry name" value="LRR_dom_sf"/>
</dbReference>
<dbReference type="InterPro" id="IPR055411">
    <property type="entry name" value="LRR_FXL15/At3g58940/PEG3-like"/>
</dbReference>
<dbReference type="HOGENOM" id="CLU_647272_0_0_1"/>
<evidence type="ECO:0000259" key="1">
    <source>
        <dbReference type="Pfam" id="PF24758"/>
    </source>
</evidence>
<organism evidence="2 3">
    <name type="scientific">Dothistroma septosporum (strain NZE10 / CBS 128990)</name>
    <name type="common">Red band needle blight fungus</name>
    <name type="synonym">Mycosphaerella pini</name>
    <dbReference type="NCBI Taxonomy" id="675120"/>
    <lineage>
        <taxon>Eukaryota</taxon>
        <taxon>Fungi</taxon>
        <taxon>Dikarya</taxon>
        <taxon>Ascomycota</taxon>
        <taxon>Pezizomycotina</taxon>
        <taxon>Dothideomycetes</taxon>
        <taxon>Dothideomycetidae</taxon>
        <taxon>Mycosphaerellales</taxon>
        <taxon>Mycosphaerellaceae</taxon>
        <taxon>Dothistroma</taxon>
    </lineage>
</organism>